<proteinExistence type="predicted"/>
<reference evidence="2" key="1">
    <citation type="submission" date="2021-12" db="EMBL/GenBank/DDBJ databases">
        <authorList>
            <person name="King R."/>
        </authorList>
    </citation>
    <scope>NUCLEOTIDE SEQUENCE</scope>
</reference>
<evidence type="ECO:0000256" key="1">
    <source>
        <dbReference type="SAM" id="Phobius"/>
    </source>
</evidence>
<dbReference type="OrthoDB" id="7526931at2759"/>
<keyword evidence="1" id="KW-0472">Membrane</keyword>
<organism evidence="2 3">
    <name type="scientific">Chrysodeixis includens</name>
    <name type="common">Soybean looper</name>
    <name type="synonym">Pseudoplusia includens</name>
    <dbReference type="NCBI Taxonomy" id="689277"/>
    <lineage>
        <taxon>Eukaryota</taxon>
        <taxon>Metazoa</taxon>
        <taxon>Ecdysozoa</taxon>
        <taxon>Arthropoda</taxon>
        <taxon>Hexapoda</taxon>
        <taxon>Insecta</taxon>
        <taxon>Pterygota</taxon>
        <taxon>Neoptera</taxon>
        <taxon>Endopterygota</taxon>
        <taxon>Lepidoptera</taxon>
        <taxon>Glossata</taxon>
        <taxon>Ditrysia</taxon>
        <taxon>Noctuoidea</taxon>
        <taxon>Noctuidae</taxon>
        <taxon>Plusiinae</taxon>
        <taxon>Chrysodeixis</taxon>
    </lineage>
</organism>
<dbReference type="PANTHER" id="PTHR21398">
    <property type="entry name" value="AGAP007094-PA"/>
    <property type="match status" value="1"/>
</dbReference>
<protein>
    <submittedName>
        <fullName evidence="2">Uncharacterized protein</fullName>
    </submittedName>
</protein>
<name>A0A9P0BSC1_CHRIL</name>
<dbReference type="InterPro" id="IPR006631">
    <property type="entry name" value="DM4_12"/>
</dbReference>
<evidence type="ECO:0000313" key="3">
    <source>
        <dbReference type="Proteomes" id="UP001154114"/>
    </source>
</evidence>
<evidence type="ECO:0000313" key="2">
    <source>
        <dbReference type="EMBL" id="CAH0588180.1"/>
    </source>
</evidence>
<gene>
    <name evidence="2" type="ORF">CINC_LOCUS3985</name>
</gene>
<sequence length="183" mass="21529">MIDIRESLRSIMNKFLPLVLLCYICLATFIFIDVSGANETVLHRNKRYLAFMNTTRFFLKVNFKVNSVPWNQLFAQALGFRMNWNDPPDSYRYPRIYRRDVFDHVETLLDRNGLVGLHCVRRAICEIQKIRNPNVFHKILKMLFRKISTTTDRWHKSSPEECYTSLSSCPLSLLAVSPYTDIS</sequence>
<dbReference type="Pfam" id="PF07841">
    <property type="entry name" value="DM4_12"/>
    <property type="match status" value="1"/>
</dbReference>
<feature type="transmembrane region" description="Helical" evidence="1">
    <location>
        <begin position="15"/>
        <end position="37"/>
    </location>
</feature>
<keyword evidence="1" id="KW-0812">Transmembrane</keyword>
<dbReference type="SMART" id="SM00718">
    <property type="entry name" value="DM4_12"/>
    <property type="match status" value="1"/>
</dbReference>
<dbReference type="AlphaFoldDB" id="A0A9P0BSC1"/>
<keyword evidence="1" id="KW-1133">Transmembrane helix</keyword>
<keyword evidence="3" id="KW-1185">Reference proteome</keyword>
<dbReference type="Proteomes" id="UP001154114">
    <property type="component" value="Chromosome 16"/>
</dbReference>
<accession>A0A9P0BSC1</accession>
<dbReference type="PANTHER" id="PTHR21398:SF23">
    <property type="entry name" value="AGAP002978-PA"/>
    <property type="match status" value="1"/>
</dbReference>
<dbReference type="EMBL" id="LR824019">
    <property type="protein sequence ID" value="CAH0588180.1"/>
    <property type="molecule type" value="Genomic_DNA"/>
</dbReference>